<protein>
    <submittedName>
        <fullName evidence="1">Uncharacterized protein</fullName>
    </submittedName>
</protein>
<proteinExistence type="predicted"/>
<evidence type="ECO:0000313" key="1">
    <source>
        <dbReference type="EMBL" id="SVA01567.1"/>
    </source>
</evidence>
<name>A0A381SGX1_9ZZZZ</name>
<dbReference type="EMBL" id="UINC01002916">
    <property type="protein sequence ID" value="SVA01567.1"/>
    <property type="molecule type" value="Genomic_DNA"/>
</dbReference>
<reference evidence="1" key="1">
    <citation type="submission" date="2018-05" db="EMBL/GenBank/DDBJ databases">
        <authorList>
            <person name="Lanie J.A."/>
            <person name="Ng W.-L."/>
            <person name="Kazmierczak K.M."/>
            <person name="Andrzejewski T.M."/>
            <person name="Davidsen T.M."/>
            <person name="Wayne K.J."/>
            <person name="Tettelin H."/>
            <person name="Glass J.I."/>
            <person name="Rusch D."/>
            <person name="Podicherti R."/>
            <person name="Tsui H.-C.T."/>
            <person name="Winkler M.E."/>
        </authorList>
    </citation>
    <scope>NUCLEOTIDE SEQUENCE</scope>
</reference>
<dbReference type="AlphaFoldDB" id="A0A381SGX1"/>
<organism evidence="1">
    <name type="scientific">marine metagenome</name>
    <dbReference type="NCBI Taxonomy" id="408172"/>
    <lineage>
        <taxon>unclassified sequences</taxon>
        <taxon>metagenomes</taxon>
        <taxon>ecological metagenomes</taxon>
    </lineage>
</organism>
<gene>
    <name evidence="1" type="ORF">METZ01_LOCUS54421</name>
</gene>
<sequence length="181" mass="21304">MSHISWSDFVIWQCNLRQRNFRMFSGKPSEGTTALILDNKSNKEIASLRSVLIEKNSLNTAKMFEFMIKKTHDPEERFSKAVNFFAYDYYNTPNNFDGSFTATFSHKSDLTKKMLKKKKYNVQFFERDTGFNFNVSVSKLNRTDAKWMYTFWHNSFFNPGLNEDIDILYFNPSKSGLEKIA</sequence>
<accession>A0A381SGX1</accession>